<dbReference type="GO" id="GO:0006355">
    <property type="term" value="P:regulation of DNA-templated transcription"/>
    <property type="evidence" value="ECO:0007669"/>
    <property type="project" value="InterPro"/>
</dbReference>
<keyword evidence="8" id="KW-1185">Reference proteome</keyword>
<dbReference type="Pfam" id="PF00563">
    <property type="entry name" value="EAL"/>
    <property type="match status" value="1"/>
</dbReference>
<feature type="domain" description="PAS" evidence="4">
    <location>
        <begin position="280"/>
        <end position="359"/>
    </location>
</feature>
<dbReference type="InterPro" id="IPR000160">
    <property type="entry name" value="GGDEF_dom"/>
</dbReference>
<evidence type="ECO:0000256" key="2">
    <source>
        <dbReference type="ARBA" id="ARBA00022636"/>
    </source>
</evidence>
<dbReference type="SMART" id="SM00052">
    <property type="entry name" value="EAL"/>
    <property type="match status" value="1"/>
</dbReference>
<dbReference type="Gene3D" id="3.30.450.20">
    <property type="entry name" value="PAS domain"/>
    <property type="match status" value="1"/>
</dbReference>
<keyword evidence="2" id="KW-0973">c-di-GMP</keyword>
<accession>A0A0W0VNZ1</accession>
<keyword evidence="3" id="KW-0472">Membrane</keyword>
<dbReference type="NCBIfam" id="TIGR00254">
    <property type="entry name" value="GGDEF"/>
    <property type="match status" value="1"/>
</dbReference>
<feature type="transmembrane region" description="Helical" evidence="3">
    <location>
        <begin position="7"/>
        <end position="28"/>
    </location>
</feature>
<feature type="domain" description="GGDEF" evidence="6">
    <location>
        <begin position="442"/>
        <end position="574"/>
    </location>
</feature>
<evidence type="ECO:0000313" key="8">
    <source>
        <dbReference type="Proteomes" id="UP000054997"/>
    </source>
</evidence>
<dbReference type="RefSeq" id="WP_237758262.1">
    <property type="nucleotide sequence ID" value="NZ_CAAAHZ010000006.1"/>
</dbReference>
<dbReference type="InterPro" id="IPR029787">
    <property type="entry name" value="Nucleotide_cyclase"/>
</dbReference>
<evidence type="ECO:0000256" key="3">
    <source>
        <dbReference type="SAM" id="Phobius"/>
    </source>
</evidence>
<dbReference type="CDD" id="cd01948">
    <property type="entry name" value="EAL"/>
    <property type="match status" value="1"/>
</dbReference>
<dbReference type="InterPro" id="IPR043128">
    <property type="entry name" value="Rev_trsase/Diguanyl_cyclase"/>
</dbReference>
<dbReference type="SUPFAM" id="SSF141868">
    <property type="entry name" value="EAL domain-like"/>
    <property type="match status" value="1"/>
</dbReference>
<dbReference type="PANTHER" id="PTHR44757:SF2">
    <property type="entry name" value="BIOFILM ARCHITECTURE MAINTENANCE PROTEIN MBAA"/>
    <property type="match status" value="1"/>
</dbReference>
<keyword evidence="3" id="KW-1133">Transmembrane helix</keyword>
<protein>
    <recommendedName>
        <fullName evidence="1">cyclic-guanylate-specific phosphodiesterase</fullName>
        <ecNumber evidence="1">3.1.4.52</ecNumber>
    </recommendedName>
</protein>
<dbReference type="GO" id="GO:0071111">
    <property type="term" value="F:cyclic-guanylate-specific phosphodiesterase activity"/>
    <property type="evidence" value="ECO:0007669"/>
    <property type="project" value="UniProtKB-EC"/>
</dbReference>
<dbReference type="SUPFAM" id="SSF55073">
    <property type="entry name" value="Nucleotide cyclase"/>
    <property type="match status" value="1"/>
</dbReference>
<evidence type="ECO:0000256" key="1">
    <source>
        <dbReference type="ARBA" id="ARBA00012282"/>
    </source>
</evidence>
<feature type="domain" description="EAL" evidence="5">
    <location>
        <begin position="583"/>
        <end position="837"/>
    </location>
</feature>
<dbReference type="SMART" id="SM00267">
    <property type="entry name" value="GGDEF"/>
    <property type="match status" value="1"/>
</dbReference>
<dbReference type="Proteomes" id="UP000054997">
    <property type="component" value="Unassembled WGS sequence"/>
</dbReference>
<dbReference type="Pfam" id="PF00990">
    <property type="entry name" value="GGDEF"/>
    <property type="match status" value="1"/>
</dbReference>
<organism evidence="7 8">
    <name type="scientific">Legionella londiniensis</name>
    <dbReference type="NCBI Taxonomy" id="45068"/>
    <lineage>
        <taxon>Bacteria</taxon>
        <taxon>Pseudomonadati</taxon>
        <taxon>Pseudomonadota</taxon>
        <taxon>Gammaproteobacteria</taxon>
        <taxon>Legionellales</taxon>
        <taxon>Legionellaceae</taxon>
        <taxon>Legionella</taxon>
    </lineage>
</organism>
<dbReference type="InterPro" id="IPR035965">
    <property type="entry name" value="PAS-like_dom_sf"/>
</dbReference>
<dbReference type="PROSITE" id="PS50112">
    <property type="entry name" value="PAS"/>
    <property type="match status" value="1"/>
</dbReference>
<dbReference type="CDD" id="cd00130">
    <property type="entry name" value="PAS"/>
    <property type="match status" value="1"/>
</dbReference>
<feature type="transmembrane region" description="Helical" evidence="3">
    <location>
        <begin position="180"/>
        <end position="204"/>
    </location>
</feature>
<dbReference type="SMART" id="SM00091">
    <property type="entry name" value="PAS"/>
    <property type="match status" value="1"/>
</dbReference>
<dbReference type="PATRIC" id="fig|45068.5.peg.1058"/>
<keyword evidence="3" id="KW-0812">Transmembrane</keyword>
<evidence type="ECO:0000259" key="5">
    <source>
        <dbReference type="PROSITE" id="PS50883"/>
    </source>
</evidence>
<feature type="transmembrane region" description="Helical" evidence="3">
    <location>
        <begin position="118"/>
        <end position="136"/>
    </location>
</feature>
<feature type="transmembrane region" description="Helical" evidence="3">
    <location>
        <begin position="48"/>
        <end position="68"/>
    </location>
</feature>
<dbReference type="PANTHER" id="PTHR44757">
    <property type="entry name" value="DIGUANYLATE CYCLASE DGCP"/>
    <property type="match status" value="1"/>
</dbReference>
<dbReference type="SUPFAM" id="SSF55785">
    <property type="entry name" value="PYP-like sensor domain (PAS domain)"/>
    <property type="match status" value="1"/>
</dbReference>
<feature type="transmembrane region" description="Helical" evidence="3">
    <location>
        <begin position="216"/>
        <end position="236"/>
    </location>
</feature>
<dbReference type="STRING" id="45068.Llon_0980"/>
<feature type="transmembrane region" description="Helical" evidence="3">
    <location>
        <begin position="148"/>
        <end position="168"/>
    </location>
</feature>
<dbReference type="Gene3D" id="3.20.20.450">
    <property type="entry name" value="EAL domain"/>
    <property type="match status" value="1"/>
</dbReference>
<dbReference type="InterPro" id="IPR000014">
    <property type="entry name" value="PAS"/>
</dbReference>
<dbReference type="FunFam" id="3.20.20.450:FF:000001">
    <property type="entry name" value="Cyclic di-GMP phosphodiesterase yahA"/>
    <property type="match status" value="1"/>
</dbReference>
<feature type="transmembrane region" description="Helical" evidence="3">
    <location>
        <begin position="248"/>
        <end position="271"/>
    </location>
</feature>
<dbReference type="InterPro" id="IPR052155">
    <property type="entry name" value="Biofilm_reg_signaling"/>
</dbReference>
<feature type="transmembrane region" description="Helical" evidence="3">
    <location>
        <begin position="75"/>
        <end position="93"/>
    </location>
</feature>
<sequence length="846" mass="96473">MIKKIQLWLYASIVFSCLTIILGASVMIGWHSGITLLLQYQTGSIAMVYNTALSFAVLGICIILLLFHYYKASRFLAIFIIVLSSLALLQTIFDIDLHVDELFLKHYYNVANHFPGRMAPNTTVSFIMAGTVILIIGRAHWTFKMGVLASVLTIFLLFMSLLFASGYASSLQNAYEWSRFTPMALNTALGFILMSVAMLFALLYRCRYHGMSVWPAMPVILGLGMFLINSLLALSVHKEQYANQISSLLPFVIFILGTIFTLLFTLLLYYVQLERKRAREEQKLRALTEATLDATGDGIIAWNHKGIITHCNHKFSELWQLPMEQVQGKTILYLLKEMSHEAEDENSFRENMNTLIQPAKNYSRMTLKLKGSRFFEAHMQTQKTPDLPLVQVLSFHDVSDAKNLEKDMMHRNTHDLLTGLPNKALIADLLEMAIQGVLHNKHQVGVFIIDIHKFTQINDVFGRSKGDELIRMIAERLKIGIGKLGTLCRLGGDEFVVIASLSHDTDSQKIIDHILSALKPNIEFYDAQLTISCFVGVSICPQDSIDADELLRCADIALIRAKKQGRNSFVFYANELGEYTYERMLLENELYVALEKKEFEQYYQPLIELKTKKIYGFEALLRWQHPRLGLLTPDKFISIAEELGLMNDIGTYVVNQVCHQLNQWRQQRLPPVKISINVTAHQFKNNRLLDDINEALMRYDLPPSYLEIELTEQTLLDCSREILHTLKILKAKNILIALDDFGTGYSSLNYIKKFPLDKLKIDKSFIRDLLHSEDNKNLLKAIIHLAEAMELSVLSEGIENQEQLDFLISNRCVYGQGFLFAKPMPSSACSNFLKKYKHGVIAFKLD</sequence>
<evidence type="ECO:0000313" key="7">
    <source>
        <dbReference type="EMBL" id="KTD21815.1"/>
    </source>
</evidence>
<evidence type="ECO:0000259" key="6">
    <source>
        <dbReference type="PROSITE" id="PS50887"/>
    </source>
</evidence>
<name>A0A0W0VNZ1_9GAMM</name>
<dbReference type="AlphaFoldDB" id="A0A0W0VNZ1"/>
<reference evidence="7 8" key="1">
    <citation type="submission" date="2015-11" db="EMBL/GenBank/DDBJ databases">
        <title>Genomic analysis of 38 Legionella species identifies large and diverse effector repertoires.</title>
        <authorList>
            <person name="Burstein D."/>
            <person name="Amaro F."/>
            <person name="Zusman T."/>
            <person name="Lifshitz Z."/>
            <person name="Cohen O."/>
            <person name="Gilbert J.A."/>
            <person name="Pupko T."/>
            <person name="Shuman H.A."/>
            <person name="Segal G."/>
        </authorList>
    </citation>
    <scope>NUCLEOTIDE SEQUENCE [LARGE SCALE GENOMIC DNA]</scope>
    <source>
        <strain evidence="7 8">ATCC 49505</strain>
    </source>
</reference>
<dbReference type="PROSITE" id="PS50887">
    <property type="entry name" value="GGDEF"/>
    <property type="match status" value="1"/>
</dbReference>
<gene>
    <name evidence="7" type="ORF">Llon_0980</name>
</gene>
<proteinExistence type="predicted"/>
<dbReference type="Gene3D" id="3.30.70.270">
    <property type="match status" value="1"/>
</dbReference>
<dbReference type="InterPro" id="IPR001633">
    <property type="entry name" value="EAL_dom"/>
</dbReference>
<dbReference type="InterPro" id="IPR035919">
    <property type="entry name" value="EAL_sf"/>
</dbReference>
<evidence type="ECO:0000259" key="4">
    <source>
        <dbReference type="PROSITE" id="PS50112"/>
    </source>
</evidence>
<dbReference type="InterPro" id="IPR013767">
    <property type="entry name" value="PAS_fold"/>
</dbReference>
<dbReference type="EMBL" id="LNYK01000014">
    <property type="protein sequence ID" value="KTD21815.1"/>
    <property type="molecule type" value="Genomic_DNA"/>
</dbReference>
<dbReference type="Pfam" id="PF00989">
    <property type="entry name" value="PAS"/>
    <property type="match status" value="1"/>
</dbReference>
<dbReference type="EC" id="3.1.4.52" evidence="1"/>
<dbReference type="PROSITE" id="PS51257">
    <property type="entry name" value="PROKAR_LIPOPROTEIN"/>
    <property type="match status" value="1"/>
</dbReference>
<dbReference type="PROSITE" id="PS50883">
    <property type="entry name" value="EAL"/>
    <property type="match status" value="1"/>
</dbReference>
<comment type="caution">
    <text evidence="7">The sequence shown here is derived from an EMBL/GenBank/DDBJ whole genome shotgun (WGS) entry which is preliminary data.</text>
</comment>
<dbReference type="CDD" id="cd01949">
    <property type="entry name" value="GGDEF"/>
    <property type="match status" value="1"/>
</dbReference>